<dbReference type="EMBL" id="AP017372">
    <property type="protein sequence ID" value="BAU58840.1"/>
    <property type="molecule type" value="Genomic_DNA"/>
</dbReference>
<proteinExistence type="inferred from homology"/>
<keyword evidence="9" id="KW-1185">Reference proteome</keyword>
<keyword evidence="5 7" id="KW-0975">Bacterial flagellum</keyword>
<evidence type="ECO:0000256" key="5">
    <source>
        <dbReference type="ARBA" id="ARBA00023143"/>
    </source>
</evidence>
<keyword evidence="4 7" id="KW-0472">Membrane</keyword>
<feature type="transmembrane region" description="Helical" evidence="7">
    <location>
        <begin position="56"/>
        <end position="78"/>
    </location>
</feature>
<organism evidence="8 9">
    <name type="scientific">Halorhodospira halochloris</name>
    <name type="common">Ectothiorhodospira halochloris</name>
    <dbReference type="NCBI Taxonomy" id="1052"/>
    <lineage>
        <taxon>Bacteria</taxon>
        <taxon>Pseudomonadati</taxon>
        <taxon>Pseudomonadota</taxon>
        <taxon>Gammaproteobacteria</taxon>
        <taxon>Chromatiales</taxon>
        <taxon>Ectothiorhodospiraceae</taxon>
        <taxon>Halorhodospira</taxon>
    </lineage>
</organism>
<evidence type="ECO:0000256" key="4">
    <source>
        <dbReference type="ARBA" id="ARBA00023136"/>
    </source>
</evidence>
<gene>
    <name evidence="8" type="ORF">HH1059_21300</name>
</gene>
<dbReference type="RefSeq" id="WP_096410132.1">
    <property type="nucleotide sequence ID" value="NZ_AP017372.2"/>
</dbReference>
<dbReference type="OrthoDB" id="5741235at2"/>
<evidence type="ECO:0000256" key="2">
    <source>
        <dbReference type="ARBA" id="ARBA00022692"/>
    </source>
</evidence>
<dbReference type="PANTHER" id="PTHR38766">
    <property type="entry name" value="FLAGELLAR PROTEIN FLIO"/>
    <property type="match status" value="1"/>
</dbReference>
<dbReference type="Pfam" id="PF04347">
    <property type="entry name" value="FliO"/>
    <property type="match status" value="1"/>
</dbReference>
<protein>
    <recommendedName>
        <fullName evidence="7">Flagellar protein</fullName>
    </recommendedName>
</protein>
<name>A0A110B5Y7_HALHR</name>
<keyword evidence="8" id="KW-0282">Flagellum</keyword>
<dbReference type="GO" id="GO:0009425">
    <property type="term" value="C:bacterial-type flagellum basal body"/>
    <property type="evidence" value="ECO:0007669"/>
    <property type="project" value="UniProtKB-SubCell"/>
</dbReference>
<evidence type="ECO:0000256" key="6">
    <source>
        <dbReference type="ARBA" id="ARBA00037937"/>
    </source>
</evidence>
<evidence type="ECO:0000256" key="7">
    <source>
        <dbReference type="RuleBase" id="RU362064"/>
    </source>
</evidence>
<dbReference type="GO" id="GO:0044781">
    <property type="term" value="P:bacterial-type flagellum organization"/>
    <property type="evidence" value="ECO:0007669"/>
    <property type="project" value="UniProtKB-UniRule"/>
</dbReference>
<keyword evidence="2 7" id="KW-0812">Transmembrane</keyword>
<evidence type="ECO:0000313" key="9">
    <source>
        <dbReference type="Proteomes" id="UP000218890"/>
    </source>
</evidence>
<dbReference type="Proteomes" id="UP000218890">
    <property type="component" value="Chromosome"/>
</dbReference>
<keyword evidence="8" id="KW-0969">Cilium</keyword>
<reference evidence="8" key="1">
    <citation type="submission" date="2016-02" db="EMBL/GenBank/DDBJ databases">
        <title>Halorhodospira halochloris DSM-1059 complete genome, version 2.</title>
        <authorList>
            <person name="Tsukatani Y."/>
        </authorList>
    </citation>
    <scope>NUCLEOTIDE SEQUENCE</scope>
    <source>
        <strain evidence="8">DSM 1059</strain>
    </source>
</reference>
<dbReference type="NCBIfam" id="TIGR03500">
    <property type="entry name" value="FliO_TIGR"/>
    <property type="match status" value="1"/>
</dbReference>
<keyword evidence="3 7" id="KW-1133">Transmembrane helix</keyword>
<dbReference type="InterPro" id="IPR022781">
    <property type="entry name" value="Flagellar_biosynth_FliO"/>
</dbReference>
<accession>A0A110B5Y7</accession>
<dbReference type="PANTHER" id="PTHR38766:SF1">
    <property type="entry name" value="FLAGELLAR PROTEIN FLIO"/>
    <property type="match status" value="1"/>
</dbReference>
<sequence>MIDIVPQRGSCHSTLQRFAAKSAKLARPLAVYCLLFCYSHLAWADQDRVPGVEAEAIARVIVVLVIIVVLIVALAWGLRRFSGLSSTASGQMRVLGSLPVGNRERVVLVKVGEEQILLGVAPGSVRFLQVLDKPVVDDTAPGAAQAGPFAARLRSMMQHQSKQQ</sequence>
<comment type="subcellular location">
    <subcellularLocation>
        <location evidence="7">Cell membrane</location>
    </subcellularLocation>
    <subcellularLocation>
        <location evidence="7">Bacterial flagellum basal body</location>
    </subcellularLocation>
</comment>
<keyword evidence="8" id="KW-0966">Cell projection</keyword>
<comment type="similarity">
    <text evidence="6 7">Belongs to the FliO/MopB family.</text>
</comment>
<dbReference type="InterPro" id="IPR052205">
    <property type="entry name" value="FliO/MopB"/>
</dbReference>
<evidence type="ECO:0000256" key="1">
    <source>
        <dbReference type="ARBA" id="ARBA00022475"/>
    </source>
</evidence>
<dbReference type="AlphaFoldDB" id="A0A110B5Y7"/>
<dbReference type="KEGG" id="hhk:HH1059_21300"/>
<feature type="transmembrane region" description="Helical" evidence="7">
    <location>
        <begin position="25"/>
        <end position="44"/>
    </location>
</feature>
<evidence type="ECO:0000256" key="3">
    <source>
        <dbReference type="ARBA" id="ARBA00022989"/>
    </source>
</evidence>
<keyword evidence="1 7" id="KW-1003">Cell membrane</keyword>
<evidence type="ECO:0000313" key="8">
    <source>
        <dbReference type="EMBL" id="BAU58840.1"/>
    </source>
</evidence>
<dbReference type="GO" id="GO:0005886">
    <property type="term" value="C:plasma membrane"/>
    <property type="evidence" value="ECO:0007669"/>
    <property type="project" value="UniProtKB-SubCell"/>
</dbReference>